<keyword evidence="4 5" id="KW-0720">Serine protease</keyword>
<feature type="compositionally biased region" description="Polar residues" evidence="6">
    <location>
        <begin position="264"/>
        <end position="274"/>
    </location>
</feature>
<keyword evidence="3 5" id="KW-0378">Hydrolase</keyword>
<evidence type="ECO:0000256" key="1">
    <source>
        <dbReference type="ARBA" id="ARBA00011073"/>
    </source>
</evidence>
<organism evidence="8 9">
    <name type="scientific">Thermogemmata fonticola</name>
    <dbReference type="NCBI Taxonomy" id="2755323"/>
    <lineage>
        <taxon>Bacteria</taxon>
        <taxon>Pseudomonadati</taxon>
        <taxon>Planctomycetota</taxon>
        <taxon>Planctomycetia</taxon>
        <taxon>Gemmatales</taxon>
        <taxon>Gemmataceae</taxon>
        <taxon>Thermogemmata</taxon>
    </lineage>
</organism>
<dbReference type="PANTHER" id="PTHR43806:SF11">
    <property type="entry name" value="CEREVISIN-RELATED"/>
    <property type="match status" value="1"/>
</dbReference>
<dbReference type="SUPFAM" id="SSF52743">
    <property type="entry name" value="Subtilisin-like"/>
    <property type="match status" value="1"/>
</dbReference>
<dbReference type="Gene3D" id="3.40.50.200">
    <property type="entry name" value="Peptidase S8/S53 domain"/>
    <property type="match status" value="1"/>
</dbReference>
<comment type="caution">
    <text evidence="8">The sequence shown here is derived from an EMBL/GenBank/DDBJ whole genome shotgun (WGS) entry which is preliminary data.</text>
</comment>
<dbReference type="InterPro" id="IPR015500">
    <property type="entry name" value="Peptidase_S8_subtilisin-rel"/>
</dbReference>
<dbReference type="GO" id="GO:0004252">
    <property type="term" value="F:serine-type endopeptidase activity"/>
    <property type="evidence" value="ECO:0007669"/>
    <property type="project" value="UniProtKB-UniRule"/>
</dbReference>
<keyword evidence="2 5" id="KW-0645">Protease</keyword>
<protein>
    <submittedName>
        <fullName evidence="8">S8 family serine peptidase</fullName>
    </submittedName>
</protein>
<dbReference type="InterPro" id="IPR050131">
    <property type="entry name" value="Peptidase_S8_subtilisin-like"/>
</dbReference>
<dbReference type="EMBL" id="JACEFB010000005">
    <property type="protein sequence ID" value="MBA2226295.1"/>
    <property type="molecule type" value="Genomic_DNA"/>
</dbReference>
<feature type="active site" description="Charge relay system" evidence="5">
    <location>
        <position position="228"/>
    </location>
</feature>
<evidence type="ECO:0000256" key="4">
    <source>
        <dbReference type="ARBA" id="ARBA00022825"/>
    </source>
</evidence>
<evidence type="ECO:0000256" key="2">
    <source>
        <dbReference type="ARBA" id="ARBA00022670"/>
    </source>
</evidence>
<dbReference type="PROSITE" id="PS51892">
    <property type="entry name" value="SUBTILASE"/>
    <property type="match status" value="1"/>
</dbReference>
<evidence type="ECO:0000256" key="6">
    <source>
        <dbReference type="SAM" id="MobiDB-lite"/>
    </source>
</evidence>
<gene>
    <name evidence="8" type="ORF">H0921_09005</name>
</gene>
<dbReference type="Proteomes" id="UP000542342">
    <property type="component" value="Unassembled WGS sequence"/>
</dbReference>
<sequence length="300" mass="32943">MESLNLIESVLLQLTPERLLQDSRATGEGIRVAVVDSGIEWSVLAERARQRGREPPHVEGAIFRPHGPPLPYQGRQSSPHGTTVADIIVTLAPRVQLFSADVFAVGSGTTIETVLAALRHALDVWQVKIINLSLGIVEQRLQPPARRWQLLQMVEEAYYRDVLVVAAAHNDHPFTRSYPAAFAPPLLSVDKALFPDPLQFAYCLRDQVEFQAHGRGYLGPFATEPATSWAAAHLTGIAARLLSLKPDLKPFEVKALLYWLSRPRPSSQPGSASSFAPEPTPSEHAPAGEPARANRPEERS</sequence>
<evidence type="ECO:0000313" key="9">
    <source>
        <dbReference type="Proteomes" id="UP000542342"/>
    </source>
</evidence>
<feature type="region of interest" description="Disordered" evidence="6">
    <location>
        <begin position="264"/>
        <end position="300"/>
    </location>
</feature>
<feature type="domain" description="Peptidase S8/S53" evidence="7">
    <location>
        <begin position="27"/>
        <end position="180"/>
    </location>
</feature>
<comment type="similarity">
    <text evidence="1 5">Belongs to the peptidase S8 family.</text>
</comment>
<dbReference type="InterPro" id="IPR036852">
    <property type="entry name" value="Peptidase_S8/S53_dom_sf"/>
</dbReference>
<dbReference type="PANTHER" id="PTHR43806">
    <property type="entry name" value="PEPTIDASE S8"/>
    <property type="match status" value="1"/>
</dbReference>
<feature type="active site" description="Charge relay system" evidence="5">
    <location>
        <position position="80"/>
    </location>
</feature>
<reference evidence="8 9" key="1">
    <citation type="submission" date="2020-07" db="EMBL/GenBank/DDBJ databases">
        <title>Thermogemmata thermophila gen. nov., sp. nov., a novel moderate thermophilic planctomycete from a Kamchatka hot spring.</title>
        <authorList>
            <person name="Elcheninov A.G."/>
            <person name="Podosokorskaya O.A."/>
            <person name="Kovaleva O.L."/>
            <person name="Novikov A."/>
            <person name="Bonch-Osmolovskaya E.A."/>
            <person name="Toshchakov S.V."/>
            <person name="Kublanov I.V."/>
        </authorList>
    </citation>
    <scope>NUCLEOTIDE SEQUENCE [LARGE SCALE GENOMIC DNA]</scope>
    <source>
        <strain evidence="8 9">2918</strain>
    </source>
</reference>
<keyword evidence="9" id="KW-1185">Reference proteome</keyword>
<dbReference type="Pfam" id="PF00082">
    <property type="entry name" value="Peptidase_S8"/>
    <property type="match status" value="1"/>
</dbReference>
<dbReference type="RefSeq" id="WP_194537735.1">
    <property type="nucleotide sequence ID" value="NZ_JACEFB010000005.1"/>
</dbReference>
<accession>A0A7V8VDZ8</accession>
<feature type="active site" description="Charge relay system" evidence="5">
    <location>
        <position position="36"/>
    </location>
</feature>
<evidence type="ECO:0000259" key="7">
    <source>
        <dbReference type="Pfam" id="PF00082"/>
    </source>
</evidence>
<dbReference type="GO" id="GO:0006508">
    <property type="term" value="P:proteolysis"/>
    <property type="evidence" value="ECO:0007669"/>
    <property type="project" value="UniProtKB-KW"/>
</dbReference>
<name>A0A7V8VDZ8_9BACT</name>
<dbReference type="AlphaFoldDB" id="A0A7V8VDZ8"/>
<feature type="region of interest" description="Disordered" evidence="6">
    <location>
        <begin position="50"/>
        <end position="79"/>
    </location>
</feature>
<dbReference type="InterPro" id="IPR000209">
    <property type="entry name" value="Peptidase_S8/S53_dom"/>
</dbReference>
<evidence type="ECO:0000313" key="8">
    <source>
        <dbReference type="EMBL" id="MBA2226295.1"/>
    </source>
</evidence>
<evidence type="ECO:0000256" key="3">
    <source>
        <dbReference type="ARBA" id="ARBA00022801"/>
    </source>
</evidence>
<proteinExistence type="inferred from homology"/>
<dbReference type="PRINTS" id="PR00723">
    <property type="entry name" value="SUBTILISIN"/>
</dbReference>
<evidence type="ECO:0000256" key="5">
    <source>
        <dbReference type="PROSITE-ProRule" id="PRU01240"/>
    </source>
</evidence>